<keyword evidence="5" id="KW-0816">Tricarboxylic acid cycle</keyword>
<dbReference type="Gene3D" id="6.10.190.10">
    <property type="match status" value="1"/>
</dbReference>
<dbReference type="EMBL" id="CP118224">
    <property type="protein sequence ID" value="WMC09439.1"/>
    <property type="molecule type" value="Genomic_DNA"/>
</dbReference>
<keyword evidence="10 12" id="KW-0456">Lyase</keyword>
<dbReference type="GO" id="GO:0003994">
    <property type="term" value="F:aconitate hydratase activity"/>
    <property type="evidence" value="ECO:0007669"/>
    <property type="project" value="UniProtKB-EC"/>
</dbReference>
<dbReference type="FunFam" id="3.20.19.10:FF:000001">
    <property type="entry name" value="Aconitate hydratase"/>
    <property type="match status" value="1"/>
</dbReference>
<evidence type="ECO:0000256" key="9">
    <source>
        <dbReference type="ARBA" id="ARBA00023014"/>
    </source>
</evidence>
<comment type="function">
    <text evidence="12">Catalyzes the isomerization of citrate to isocitrate via cis-aconitate.</text>
</comment>
<dbReference type="FunFam" id="3.30.499.10:FF:000009">
    <property type="entry name" value="Aconitate hydratase"/>
    <property type="match status" value="1"/>
</dbReference>
<dbReference type="Proteomes" id="UP001223802">
    <property type="component" value="Chromosome"/>
</dbReference>
<evidence type="ECO:0000256" key="10">
    <source>
        <dbReference type="ARBA" id="ARBA00023239"/>
    </source>
</evidence>
<dbReference type="GO" id="GO:0006099">
    <property type="term" value="P:tricarboxylic acid cycle"/>
    <property type="evidence" value="ECO:0007669"/>
    <property type="project" value="UniProtKB-KW"/>
</dbReference>
<dbReference type="NCBIfam" id="NF009520">
    <property type="entry name" value="PRK12881.1"/>
    <property type="match status" value="1"/>
</dbReference>
<comment type="catalytic activity">
    <reaction evidence="11 12">
        <text>citrate = D-threo-isocitrate</text>
        <dbReference type="Rhea" id="RHEA:10336"/>
        <dbReference type="ChEBI" id="CHEBI:15562"/>
        <dbReference type="ChEBI" id="CHEBI:16947"/>
        <dbReference type="EC" id="4.2.1.3"/>
    </reaction>
</comment>
<dbReference type="SUPFAM" id="SSF52016">
    <property type="entry name" value="LeuD/IlvD-like"/>
    <property type="match status" value="1"/>
</dbReference>
<dbReference type="NCBIfam" id="TIGR01341">
    <property type="entry name" value="aconitase_1"/>
    <property type="match status" value="1"/>
</dbReference>
<dbReference type="PROSITE" id="PS01244">
    <property type="entry name" value="ACONITASE_2"/>
    <property type="match status" value="1"/>
</dbReference>
<dbReference type="Gene3D" id="3.30.499.10">
    <property type="entry name" value="Aconitase, domain 3"/>
    <property type="match status" value="2"/>
</dbReference>
<dbReference type="NCBIfam" id="NF006757">
    <property type="entry name" value="PRK09277.1"/>
    <property type="match status" value="1"/>
</dbReference>
<evidence type="ECO:0000259" key="14">
    <source>
        <dbReference type="Pfam" id="PF00694"/>
    </source>
</evidence>
<organism evidence="15 16">
    <name type="scientific">Oceanimonas pelagia</name>
    <dbReference type="NCBI Taxonomy" id="3028314"/>
    <lineage>
        <taxon>Bacteria</taxon>
        <taxon>Pseudomonadati</taxon>
        <taxon>Pseudomonadota</taxon>
        <taxon>Gammaproteobacteria</taxon>
        <taxon>Aeromonadales</taxon>
        <taxon>Aeromonadaceae</taxon>
        <taxon>Oceanimonas</taxon>
    </lineage>
</organism>
<keyword evidence="8 12" id="KW-0408">Iron</keyword>
<evidence type="ECO:0000256" key="12">
    <source>
        <dbReference type="RuleBase" id="RU361275"/>
    </source>
</evidence>
<evidence type="ECO:0000256" key="2">
    <source>
        <dbReference type="ARBA" id="ARBA00004717"/>
    </source>
</evidence>
<evidence type="ECO:0000256" key="5">
    <source>
        <dbReference type="ARBA" id="ARBA00022532"/>
    </source>
</evidence>
<evidence type="ECO:0000313" key="16">
    <source>
        <dbReference type="Proteomes" id="UP001223802"/>
    </source>
</evidence>
<evidence type="ECO:0000256" key="7">
    <source>
        <dbReference type="ARBA" id="ARBA00022884"/>
    </source>
</evidence>
<feature type="domain" description="Aconitase/3-isopropylmalate dehydratase large subunit alpha/beta/alpha" evidence="13">
    <location>
        <begin position="71"/>
        <end position="573"/>
    </location>
</feature>
<dbReference type="GO" id="GO:0003723">
    <property type="term" value="F:RNA binding"/>
    <property type="evidence" value="ECO:0007669"/>
    <property type="project" value="UniProtKB-KW"/>
</dbReference>
<evidence type="ECO:0000256" key="4">
    <source>
        <dbReference type="ARBA" id="ARBA00022485"/>
    </source>
</evidence>
<dbReference type="SUPFAM" id="SSF53732">
    <property type="entry name" value="Aconitase iron-sulfur domain"/>
    <property type="match status" value="1"/>
</dbReference>
<keyword evidence="6" id="KW-0479">Metal-binding</keyword>
<dbReference type="PANTHER" id="PTHR11670">
    <property type="entry name" value="ACONITASE/IRON-RESPONSIVE ELEMENT FAMILY MEMBER"/>
    <property type="match status" value="1"/>
</dbReference>
<feature type="domain" description="Aconitase A/isopropylmalate dehydratase small subunit swivel" evidence="14">
    <location>
        <begin position="702"/>
        <end position="828"/>
    </location>
</feature>
<keyword evidence="16" id="KW-1185">Reference proteome</keyword>
<dbReference type="FunFam" id="3.30.499.10:FF:000002">
    <property type="entry name" value="Aconitate hydratase"/>
    <property type="match status" value="1"/>
</dbReference>
<dbReference type="AlphaFoldDB" id="A0AA50KL55"/>
<name>A0AA50KL55_9GAMM</name>
<comment type="pathway">
    <text evidence="2">Carbohydrate metabolism; tricarboxylic acid cycle; isocitrate from oxaloacetate: step 2/2.</text>
</comment>
<evidence type="ECO:0000256" key="11">
    <source>
        <dbReference type="ARBA" id="ARBA00023501"/>
    </source>
</evidence>
<dbReference type="InterPro" id="IPR000573">
    <property type="entry name" value="AconitaseA/IPMdHydase_ssu_swvl"/>
</dbReference>
<dbReference type="Pfam" id="PF00330">
    <property type="entry name" value="Aconitase"/>
    <property type="match status" value="1"/>
</dbReference>
<dbReference type="PRINTS" id="PR00415">
    <property type="entry name" value="ACONITASE"/>
</dbReference>
<protein>
    <recommendedName>
        <fullName evidence="12">Aconitate hydratase</fullName>
        <shortName evidence="12">Aconitase</shortName>
        <ecNumber evidence="12">4.2.1.3</ecNumber>
    </recommendedName>
</protein>
<dbReference type="InterPro" id="IPR015928">
    <property type="entry name" value="Aconitase/3IPM_dehydase_swvl"/>
</dbReference>
<accession>A0AA50KL55</accession>
<dbReference type="CDD" id="cd01580">
    <property type="entry name" value="AcnA_IRP_Swivel"/>
    <property type="match status" value="1"/>
</dbReference>
<dbReference type="InterPro" id="IPR015931">
    <property type="entry name" value="Acnase/IPM_dHydase_lsu_aba_1/3"/>
</dbReference>
<dbReference type="KEGG" id="ope:PU634_09940"/>
<dbReference type="PROSITE" id="PS00450">
    <property type="entry name" value="ACONITASE_1"/>
    <property type="match status" value="1"/>
</dbReference>
<dbReference type="Gene3D" id="3.20.19.10">
    <property type="entry name" value="Aconitase, domain 4"/>
    <property type="match status" value="1"/>
</dbReference>
<dbReference type="RefSeq" id="WP_306760640.1">
    <property type="nucleotide sequence ID" value="NZ_CP118224.1"/>
</dbReference>
<dbReference type="EC" id="4.2.1.3" evidence="12"/>
<dbReference type="CDD" id="cd01586">
    <property type="entry name" value="AcnA_IRP"/>
    <property type="match status" value="1"/>
</dbReference>
<dbReference type="InterPro" id="IPR001030">
    <property type="entry name" value="Acoase/IPM_deHydtase_lsu_aba"/>
</dbReference>
<comment type="cofactor">
    <cofactor evidence="1">
        <name>[4Fe-4S] cluster</name>
        <dbReference type="ChEBI" id="CHEBI:49883"/>
    </cofactor>
</comment>
<dbReference type="InterPro" id="IPR006249">
    <property type="entry name" value="Aconitase/IRP2"/>
</dbReference>
<evidence type="ECO:0000259" key="13">
    <source>
        <dbReference type="Pfam" id="PF00330"/>
    </source>
</evidence>
<dbReference type="InterPro" id="IPR044137">
    <property type="entry name" value="AcnA_IRP_Swivel"/>
</dbReference>
<evidence type="ECO:0000256" key="6">
    <source>
        <dbReference type="ARBA" id="ARBA00022723"/>
    </source>
</evidence>
<gene>
    <name evidence="15" type="primary">acnA</name>
    <name evidence="15" type="ORF">PU634_09940</name>
</gene>
<keyword evidence="9 12" id="KW-0411">Iron-sulfur</keyword>
<comment type="similarity">
    <text evidence="3 12">Belongs to the aconitase/IPM isomerase family.</text>
</comment>
<sequence>MSSEASKGVIRQLTLGEQSYHYYSLEQATGNTALARLPKSLRVLTENLLRHGAASGDLRAMQDWLQQGHSDREIAFRPVRVLMQDFTGVPAVVDLAAMREAVKRLGGEVEKVNPQSAVDLVIDHSVMVDEFASAGAFTANVDLEMARNGERYAFLRWGQQTFDNFRVVPPGTGICHQVNLEYLGQTVWQQRTEHGLLACPDTLVGTDSHTTMINALGVLGWGVGGIEAEAAMLGQPVSMRIPEVVGFKLTGALREGMTATDLVLTVTEMLRNKGVVGKFVEFYGDGLASLPLADRATIANMAPEYGATCGFFPVDEETLRYLRLTGRAEQHIALVEAYSKAQGLWRHPGDEPVFTDTLELDMGEVEACLAGPRRPQDRVELGRVPQAFTLAQEQSVSPRAESRLEGEGGQTAVGCEKVQQGTPFHLDGATHHLHDGAVVIAAITSCTNTSNPSVLMAAGLMARAAVDKGLARAPWVKSSLAPGSRVVTDYLKAAGLMPALEQLGFHLVGYGCTTCIGNSGPLPEPIEAAIRKDDVTVASVLSGNRNFEGRIHPLVKTNWLASPPLVVAYALAGNMKVDLTKDPLGTDKNGKPVYLKDIWPSQQQVAEAVARVKTDMFSKEYAEVFDGDERWRAIEVTGSATFDWQDDSSYIRHPPFFSDMAAKPAPVADIESARVLALLGDSVTTDHISPAGSIKADSPAGKYLQSLGIKRADFNSYGSRRGNHEVMMRGTFANIRIRNLMLDGVEGGETRHYPSGEQLSIYDAAMRYQDEGVPLVVVAGKEYGTGSSRDWAAKGTRLLGVRAVLARSYERIHRSNLIGMGVLPLEFTGDDSIEHLGLTGEEQLSIRGLSQLEPGCTLTVAITGVDGKQREIQALCRIDTQDELTYYRHGGILHYVIRNML</sequence>
<evidence type="ECO:0000256" key="8">
    <source>
        <dbReference type="ARBA" id="ARBA00023004"/>
    </source>
</evidence>
<keyword evidence="7" id="KW-0694">RNA-binding</keyword>
<evidence type="ECO:0000256" key="1">
    <source>
        <dbReference type="ARBA" id="ARBA00001966"/>
    </source>
</evidence>
<reference evidence="15 16" key="1">
    <citation type="submission" date="2023-02" db="EMBL/GenBank/DDBJ databases">
        <title>Complete genome sequence of a novel bacterium Oceanimonas sp. NTOU-MSR1 isolated from marine coast sediment.</title>
        <authorList>
            <person name="Yang H.-T."/>
            <person name="Chen Y.-L."/>
            <person name="Ho Y.-N."/>
        </authorList>
    </citation>
    <scope>NUCLEOTIDE SEQUENCE [LARGE SCALE GENOMIC DNA]</scope>
    <source>
        <strain evidence="15 16">NTOU-MSR1</strain>
    </source>
</reference>
<dbReference type="Pfam" id="PF00694">
    <property type="entry name" value="Aconitase_C"/>
    <property type="match status" value="1"/>
</dbReference>
<evidence type="ECO:0000256" key="3">
    <source>
        <dbReference type="ARBA" id="ARBA00007185"/>
    </source>
</evidence>
<dbReference type="GO" id="GO:0051539">
    <property type="term" value="F:4 iron, 4 sulfur cluster binding"/>
    <property type="evidence" value="ECO:0007669"/>
    <property type="project" value="UniProtKB-KW"/>
</dbReference>
<evidence type="ECO:0000313" key="15">
    <source>
        <dbReference type="EMBL" id="WMC09439.1"/>
    </source>
</evidence>
<dbReference type="InterPro" id="IPR036008">
    <property type="entry name" value="Aconitase_4Fe-4S_dom"/>
</dbReference>
<dbReference type="InterPro" id="IPR018136">
    <property type="entry name" value="Aconitase_4Fe-4S_BS"/>
</dbReference>
<proteinExistence type="inferred from homology"/>
<dbReference type="GO" id="GO:0046872">
    <property type="term" value="F:metal ion binding"/>
    <property type="evidence" value="ECO:0007669"/>
    <property type="project" value="UniProtKB-KW"/>
</dbReference>
<keyword evidence="4 12" id="KW-0004">4Fe-4S</keyword>